<keyword evidence="1" id="KW-1133">Transmembrane helix</keyword>
<keyword evidence="1" id="KW-0812">Transmembrane</keyword>
<name>A0ABR2F1X9_9ROSI</name>
<evidence type="ECO:0000313" key="3">
    <source>
        <dbReference type="Proteomes" id="UP001472677"/>
    </source>
</evidence>
<evidence type="ECO:0000313" key="2">
    <source>
        <dbReference type="EMBL" id="KAK8568954.1"/>
    </source>
</evidence>
<sequence length="126" mass="14379">MATAVGKDEEDVWGKARKAADDLYEIRDTFYPQNPDDKTSKLQHEPGLALKLLDSIPAGIFSIPTLILLLFVFILVDLVKLHLKMLVISSLLFYRLLANGLGCNQIYCCIDLWSLEYLLLMFYTHK</sequence>
<keyword evidence="3" id="KW-1185">Reference proteome</keyword>
<protein>
    <submittedName>
        <fullName evidence="2">Uncharacterized protein</fullName>
    </submittedName>
</protein>
<evidence type="ECO:0000256" key="1">
    <source>
        <dbReference type="SAM" id="Phobius"/>
    </source>
</evidence>
<keyword evidence="1" id="KW-0472">Membrane</keyword>
<proteinExistence type="predicted"/>
<feature type="transmembrane region" description="Helical" evidence="1">
    <location>
        <begin position="56"/>
        <end position="76"/>
    </location>
</feature>
<accession>A0ABR2F1X9</accession>
<reference evidence="2 3" key="1">
    <citation type="journal article" date="2024" name="G3 (Bethesda)">
        <title>Genome assembly of Hibiscus sabdariffa L. provides insights into metabolisms of medicinal natural products.</title>
        <authorList>
            <person name="Kim T."/>
        </authorList>
    </citation>
    <scope>NUCLEOTIDE SEQUENCE [LARGE SCALE GENOMIC DNA]</scope>
    <source>
        <strain evidence="2">TK-2024</strain>
        <tissue evidence="2">Old leaves</tissue>
    </source>
</reference>
<dbReference type="Proteomes" id="UP001472677">
    <property type="component" value="Unassembled WGS sequence"/>
</dbReference>
<organism evidence="2 3">
    <name type="scientific">Hibiscus sabdariffa</name>
    <name type="common">roselle</name>
    <dbReference type="NCBI Taxonomy" id="183260"/>
    <lineage>
        <taxon>Eukaryota</taxon>
        <taxon>Viridiplantae</taxon>
        <taxon>Streptophyta</taxon>
        <taxon>Embryophyta</taxon>
        <taxon>Tracheophyta</taxon>
        <taxon>Spermatophyta</taxon>
        <taxon>Magnoliopsida</taxon>
        <taxon>eudicotyledons</taxon>
        <taxon>Gunneridae</taxon>
        <taxon>Pentapetalae</taxon>
        <taxon>rosids</taxon>
        <taxon>malvids</taxon>
        <taxon>Malvales</taxon>
        <taxon>Malvaceae</taxon>
        <taxon>Malvoideae</taxon>
        <taxon>Hibiscus</taxon>
    </lineage>
</organism>
<dbReference type="EMBL" id="JBBPBM010000009">
    <property type="protein sequence ID" value="KAK8568954.1"/>
    <property type="molecule type" value="Genomic_DNA"/>
</dbReference>
<gene>
    <name evidence="2" type="ORF">V6N12_007487</name>
</gene>
<comment type="caution">
    <text evidence="2">The sequence shown here is derived from an EMBL/GenBank/DDBJ whole genome shotgun (WGS) entry which is preliminary data.</text>
</comment>